<sequence>MKWPFSLKKKPQTDNQELLDRYRHFRSVSRELNLTLVKQLPKVAVPECGKKLGLYKAGTLILNNDDEIAILYDYCLYHYRRGGKNAIERYLNNSPPEPGSVEMVILQAMTDSFYSTFKVIDIQPHQGASLQDLLSHDIINLVDISLSETGFPGLVVTGRVLPFGDYHMSSGTLIPLPESVYEEKIIPIIQKFIKTDESGTKAKLSAGLEASFTAELIRVSLQAGGADNIFYTDIET</sequence>
<evidence type="ECO:0000313" key="2">
    <source>
        <dbReference type="Proteomes" id="UP000249396"/>
    </source>
</evidence>
<comment type="caution">
    <text evidence="1">The sequence shown here is derived from an EMBL/GenBank/DDBJ whole genome shotgun (WGS) entry which is preliminary data.</text>
</comment>
<organism evidence="1 2">
    <name type="scientific">Candidatus Methylumidiphilus alinenensis</name>
    <dbReference type="NCBI Taxonomy" id="2202197"/>
    <lineage>
        <taxon>Bacteria</taxon>
        <taxon>Pseudomonadati</taxon>
        <taxon>Pseudomonadota</taxon>
        <taxon>Gammaproteobacteria</taxon>
        <taxon>Methylococcales</taxon>
        <taxon>Candidatus Methylumidiphilus</taxon>
    </lineage>
</organism>
<dbReference type="EMBL" id="QJPH01000574">
    <property type="protein sequence ID" value="PZN69547.1"/>
    <property type="molecule type" value="Genomic_DNA"/>
</dbReference>
<evidence type="ECO:0000313" key="1">
    <source>
        <dbReference type="EMBL" id="PZN69547.1"/>
    </source>
</evidence>
<dbReference type="AlphaFoldDB" id="A0A2W4SCV5"/>
<accession>A0A2W4SCV5</accession>
<gene>
    <name evidence="1" type="ORF">DM484_29485</name>
</gene>
<dbReference type="InterPro" id="IPR058292">
    <property type="entry name" value="DUF7986"/>
</dbReference>
<dbReference type="Pfam" id="PF25948">
    <property type="entry name" value="DUF7986"/>
    <property type="match status" value="1"/>
</dbReference>
<name>A0A2W4SCV5_9GAMM</name>
<dbReference type="Proteomes" id="UP000249396">
    <property type="component" value="Unassembled WGS sequence"/>
</dbReference>
<protein>
    <submittedName>
        <fullName evidence="1">Uncharacterized protein</fullName>
    </submittedName>
</protein>
<reference evidence="1 2" key="1">
    <citation type="journal article" date="2018" name="Aquat. Microb. Ecol.">
        <title>Gammaproteobacterial methanotrophs dominate.</title>
        <authorList>
            <person name="Rissanen A.J."/>
            <person name="Saarenheimo J."/>
            <person name="Tiirola M."/>
            <person name="Peura S."/>
            <person name="Aalto S.L."/>
            <person name="Karvinen A."/>
            <person name="Nykanen H."/>
        </authorList>
    </citation>
    <scope>NUCLEOTIDE SEQUENCE [LARGE SCALE GENOMIC DNA]</scope>
    <source>
        <strain evidence="1">AMbin10</strain>
    </source>
</reference>
<proteinExistence type="predicted"/>